<proteinExistence type="predicted"/>
<sequence>MKHSRLCLTRPIPSVSVKSNTPPILYGDADRWPAADKALQGALHEGRNGEDVLEIKGSCCWKLVGTSVDLHRGQGFSL</sequence>
<evidence type="ECO:0000313" key="2">
    <source>
        <dbReference type="Proteomes" id="UP000886998"/>
    </source>
</evidence>
<dbReference type="AlphaFoldDB" id="A0A8X6X8J8"/>
<dbReference type="OrthoDB" id="10270979at2759"/>
<reference evidence="1" key="1">
    <citation type="submission" date="2020-08" db="EMBL/GenBank/DDBJ databases">
        <title>Multicomponent nature underlies the extraordinary mechanical properties of spider dragline silk.</title>
        <authorList>
            <person name="Kono N."/>
            <person name="Nakamura H."/>
            <person name="Mori M."/>
            <person name="Yoshida Y."/>
            <person name="Ohtoshi R."/>
            <person name="Malay A.D."/>
            <person name="Moran D.A.P."/>
            <person name="Tomita M."/>
            <person name="Numata K."/>
            <person name="Arakawa K."/>
        </authorList>
    </citation>
    <scope>NUCLEOTIDE SEQUENCE</scope>
</reference>
<dbReference type="EMBL" id="BMAV01006344">
    <property type="protein sequence ID" value="GFY48201.1"/>
    <property type="molecule type" value="Genomic_DNA"/>
</dbReference>
<name>A0A8X6X8J8_9ARAC</name>
<gene>
    <name evidence="1" type="ORF">TNIN_149151</name>
</gene>
<accession>A0A8X6X8J8</accession>
<organism evidence="1 2">
    <name type="scientific">Trichonephila inaurata madagascariensis</name>
    <dbReference type="NCBI Taxonomy" id="2747483"/>
    <lineage>
        <taxon>Eukaryota</taxon>
        <taxon>Metazoa</taxon>
        <taxon>Ecdysozoa</taxon>
        <taxon>Arthropoda</taxon>
        <taxon>Chelicerata</taxon>
        <taxon>Arachnida</taxon>
        <taxon>Araneae</taxon>
        <taxon>Araneomorphae</taxon>
        <taxon>Entelegynae</taxon>
        <taxon>Araneoidea</taxon>
        <taxon>Nephilidae</taxon>
        <taxon>Trichonephila</taxon>
        <taxon>Trichonephila inaurata</taxon>
    </lineage>
</organism>
<dbReference type="Proteomes" id="UP000886998">
    <property type="component" value="Unassembled WGS sequence"/>
</dbReference>
<keyword evidence="2" id="KW-1185">Reference proteome</keyword>
<evidence type="ECO:0000313" key="1">
    <source>
        <dbReference type="EMBL" id="GFY48201.1"/>
    </source>
</evidence>
<protein>
    <submittedName>
        <fullName evidence="1">Uncharacterized protein</fullName>
    </submittedName>
</protein>
<comment type="caution">
    <text evidence="1">The sequence shown here is derived from an EMBL/GenBank/DDBJ whole genome shotgun (WGS) entry which is preliminary data.</text>
</comment>